<name>A0A2P5DPG7_PARAD</name>
<protein>
    <submittedName>
        <fullName evidence="1">Uncharacterized protein</fullName>
    </submittedName>
</protein>
<gene>
    <name evidence="1" type="ORF">PanWU01x14_045340</name>
</gene>
<dbReference type="EMBL" id="JXTB01000025">
    <property type="protein sequence ID" value="PON75182.1"/>
    <property type="molecule type" value="Genomic_DNA"/>
</dbReference>
<comment type="caution">
    <text evidence="1">The sequence shown here is derived from an EMBL/GenBank/DDBJ whole genome shotgun (WGS) entry which is preliminary data.</text>
</comment>
<organism evidence="1 2">
    <name type="scientific">Parasponia andersonii</name>
    <name type="common">Sponia andersonii</name>
    <dbReference type="NCBI Taxonomy" id="3476"/>
    <lineage>
        <taxon>Eukaryota</taxon>
        <taxon>Viridiplantae</taxon>
        <taxon>Streptophyta</taxon>
        <taxon>Embryophyta</taxon>
        <taxon>Tracheophyta</taxon>
        <taxon>Spermatophyta</taxon>
        <taxon>Magnoliopsida</taxon>
        <taxon>eudicotyledons</taxon>
        <taxon>Gunneridae</taxon>
        <taxon>Pentapetalae</taxon>
        <taxon>rosids</taxon>
        <taxon>fabids</taxon>
        <taxon>Rosales</taxon>
        <taxon>Cannabaceae</taxon>
        <taxon>Parasponia</taxon>
    </lineage>
</organism>
<accession>A0A2P5DPG7</accession>
<keyword evidence="2" id="KW-1185">Reference proteome</keyword>
<dbReference type="Proteomes" id="UP000237105">
    <property type="component" value="Unassembled WGS sequence"/>
</dbReference>
<proteinExistence type="predicted"/>
<evidence type="ECO:0000313" key="1">
    <source>
        <dbReference type="EMBL" id="PON75182.1"/>
    </source>
</evidence>
<evidence type="ECO:0000313" key="2">
    <source>
        <dbReference type="Proteomes" id="UP000237105"/>
    </source>
</evidence>
<reference evidence="2" key="1">
    <citation type="submission" date="2016-06" db="EMBL/GenBank/DDBJ databases">
        <title>Parallel loss of symbiosis genes in relatives of nitrogen-fixing non-legume Parasponia.</title>
        <authorList>
            <person name="Van Velzen R."/>
            <person name="Holmer R."/>
            <person name="Bu F."/>
            <person name="Rutten L."/>
            <person name="Van Zeijl A."/>
            <person name="Liu W."/>
            <person name="Santuari L."/>
            <person name="Cao Q."/>
            <person name="Sharma T."/>
            <person name="Shen D."/>
            <person name="Roswanjaya Y."/>
            <person name="Wardhani T."/>
            <person name="Kalhor M.S."/>
            <person name="Jansen J."/>
            <person name="Van den Hoogen J."/>
            <person name="Gungor B."/>
            <person name="Hartog M."/>
            <person name="Hontelez J."/>
            <person name="Verver J."/>
            <person name="Yang W.-C."/>
            <person name="Schijlen E."/>
            <person name="Repin R."/>
            <person name="Schilthuizen M."/>
            <person name="Schranz E."/>
            <person name="Heidstra R."/>
            <person name="Miyata K."/>
            <person name="Fedorova E."/>
            <person name="Kohlen W."/>
            <person name="Bisseling T."/>
            <person name="Smit S."/>
            <person name="Geurts R."/>
        </authorList>
    </citation>
    <scope>NUCLEOTIDE SEQUENCE [LARGE SCALE GENOMIC DNA]</scope>
    <source>
        <strain evidence="2">cv. WU1-14</strain>
    </source>
</reference>
<dbReference type="AlphaFoldDB" id="A0A2P5DPG7"/>
<sequence>MINIVPFLLKRSSNANHVKWIMLCFRTWWNLDFKVSYIYCLRSCQTLRLLTCLPITIGLALSAE</sequence>